<protein>
    <recommendedName>
        <fullName evidence="1">Aminoglycoside phosphotransferase domain-containing protein</fullName>
    </recommendedName>
</protein>
<gene>
    <name evidence="2" type="ORF">MNBD_NITROSPINAE03-76</name>
</gene>
<name>A0A3B1CH47_9ZZZZ</name>
<dbReference type="AlphaFoldDB" id="A0A3B1CH47"/>
<sequence>MIEASERKQISCLLDKTFPDTKFNEPVALDGDASTRIYFRVKGDDQSSIIIMLADDKSGVETFSQTTALFNRLGVDTPSIYGANGRSAAIEDLTDTLLQDYIKTVSTETLVCEYQRIVDDLISFQGAALRYKERGSPCFNRAFDQEKLTREIEFANDYFLNKYLGVKPSQSEMAVMRNQWEMITASLAKETPALAHRDLHSKNIMVKGKRRVWIDYQDARMGRLQYDLASLALDPYASLPEKTSSQLVDYYYSKLPEIIDKPPGYDQFMDIYVLSAVQRLYKALGTFGYQSTERGVDRYVEYIPAAVNSLLRLLRSRPDLKPLADTFGKYFPA</sequence>
<organism evidence="2">
    <name type="scientific">hydrothermal vent metagenome</name>
    <dbReference type="NCBI Taxonomy" id="652676"/>
    <lineage>
        <taxon>unclassified sequences</taxon>
        <taxon>metagenomes</taxon>
        <taxon>ecological metagenomes</taxon>
    </lineage>
</organism>
<dbReference type="Gene3D" id="3.90.1200.10">
    <property type="match status" value="1"/>
</dbReference>
<dbReference type="InterPro" id="IPR002575">
    <property type="entry name" value="Aminoglycoside_PTrfase"/>
</dbReference>
<dbReference type="EMBL" id="UOGB01000286">
    <property type="protein sequence ID" value="VAX24083.1"/>
    <property type="molecule type" value="Genomic_DNA"/>
</dbReference>
<dbReference type="Gene3D" id="3.30.200.20">
    <property type="entry name" value="Phosphorylase Kinase, domain 1"/>
    <property type="match status" value="1"/>
</dbReference>
<dbReference type="Pfam" id="PF01636">
    <property type="entry name" value="APH"/>
    <property type="match status" value="1"/>
</dbReference>
<dbReference type="SUPFAM" id="SSF56112">
    <property type="entry name" value="Protein kinase-like (PK-like)"/>
    <property type="match status" value="1"/>
</dbReference>
<reference evidence="2" key="1">
    <citation type="submission" date="2018-06" db="EMBL/GenBank/DDBJ databases">
        <authorList>
            <person name="Zhirakovskaya E."/>
        </authorList>
    </citation>
    <scope>NUCLEOTIDE SEQUENCE</scope>
</reference>
<evidence type="ECO:0000259" key="1">
    <source>
        <dbReference type="Pfam" id="PF01636"/>
    </source>
</evidence>
<feature type="domain" description="Aminoglycoside phosphotransferase" evidence="1">
    <location>
        <begin position="29"/>
        <end position="237"/>
    </location>
</feature>
<proteinExistence type="predicted"/>
<evidence type="ECO:0000313" key="2">
    <source>
        <dbReference type="EMBL" id="VAX24083.1"/>
    </source>
</evidence>
<dbReference type="InterPro" id="IPR011009">
    <property type="entry name" value="Kinase-like_dom_sf"/>
</dbReference>
<accession>A0A3B1CH47</accession>